<comment type="caution">
    <text evidence="5">The sequence shown here is derived from an EMBL/GenBank/DDBJ whole genome shotgun (WGS) entry which is preliminary data.</text>
</comment>
<dbReference type="InterPro" id="IPR036291">
    <property type="entry name" value="NAD(P)-bd_dom_sf"/>
</dbReference>
<evidence type="ECO:0000313" key="5">
    <source>
        <dbReference type="EMBL" id="KAG2185335.1"/>
    </source>
</evidence>
<proteinExistence type="inferred from homology"/>
<feature type="domain" description="NmrA-like" evidence="4">
    <location>
        <begin position="1"/>
        <end position="240"/>
    </location>
</feature>
<evidence type="ECO:0000256" key="1">
    <source>
        <dbReference type="ARBA" id="ARBA00005725"/>
    </source>
</evidence>
<evidence type="ECO:0000256" key="3">
    <source>
        <dbReference type="ARBA" id="ARBA00023002"/>
    </source>
</evidence>
<dbReference type="InterPro" id="IPR008030">
    <property type="entry name" value="NmrA-like"/>
</dbReference>
<accession>A0A8H7Q4E7</accession>
<comment type="similarity">
    <text evidence="1">Belongs to the NmrA-type oxidoreductase family. Isoflavone reductase subfamily.</text>
</comment>
<dbReference type="PANTHER" id="PTHR47706:SF4">
    <property type="entry name" value="NMRA-LIKE DOMAIN-CONTAINING PROTEIN"/>
    <property type="match status" value="1"/>
</dbReference>
<dbReference type="Proteomes" id="UP000612746">
    <property type="component" value="Unassembled WGS sequence"/>
</dbReference>
<organism evidence="5 6">
    <name type="scientific">Umbelopsis vinacea</name>
    <dbReference type="NCBI Taxonomy" id="44442"/>
    <lineage>
        <taxon>Eukaryota</taxon>
        <taxon>Fungi</taxon>
        <taxon>Fungi incertae sedis</taxon>
        <taxon>Mucoromycota</taxon>
        <taxon>Mucoromycotina</taxon>
        <taxon>Umbelopsidomycetes</taxon>
        <taxon>Umbelopsidales</taxon>
        <taxon>Umbelopsidaceae</taxon>
        <taxon>Umbelopsis</taxon>
    </lineage>
</organism>
<dbReference type="CDD" id="cd05259">
    <property type="entry name" value="PCBER_SDR_a"/>
    <property type="match status" value="1"/>
</dbReference>
<protein>
    <recommendedName>
        <fullName evidence="4">NmrA-like domain-containing protein</fullName>
    </recommendedName>
</protein>
<keyword evidence="6" id="KW-1185">Reference proteome</keyword>
<dbReference type="OrthoDB" id="419598at2759"/>
<evidence type="ECO:0000313" key="6">
    <source>
        <dbReference type="Proteomes" id="UP000612746"/>
    </source>
</evidence>
<gene>
    <name evidence="5" type="ORF">INT44_002125</name>
</gene>
<reference evidence="5" key="1">
    <citation type="submission" date="2020-12" db="EMBL/GenBank/DDBJ databases">
        <title>Metabolic potential, ecology and presence of endohyphal bacteria is reflected in genomic diversity of Mucoromycotina.</title>
        <authorList>
            <person name="Muszewska A."/>
            <person name="Okrasinska A."/>
            <person name="Steczkiewicz K."/>
            <person name="Drgas O."/>
            <person name="Orlowska M."/>
            <person name="Perlinska-Lenart U."/>
            <person name="Aleksandrzak-Piekarczyk T."/>
            <person name="Szatraj K."/>
            <person name="Zielenkiewicz U."/>
            <person name="Pilsyk S."/>
            <person name="Malc E."/>
            <person name="Mieczkowski P."/>
            <person name="Kruszewska J.S."/>
            <person name="Biernat P."/>
            <person name="Pawlowska J."/>
        </authorList>
    </citation>
    <scope>NUCLEOTIDE SEQUENCE</scope>
    <source>
        <strain evidence="5">WA0000051536</strain>
    </source>
</reference>
<dbReference type="InterPro" id="IPR045312">
    <property type="entry name" value="PCBER-like"/>
</dbReference>
<evidence type="ECO:0000259" key="4">
    <source>
        <dbReference type="Pfam" id="PF05368"/>
    </source>
</evidence>
<sequence length="298" mass="33258">MSQTIAIAGAGGLGKHIVDAILEDGKHKLIVLSRGTNQELADRGVEVRTVDYSSVESLTKGVEGVNVIISFITEVTETGSQFNLYHAAVAARVKRFIPSEWAMDVQKYDDKPALYEYKRKFRHFLADQDKIEYTLVCNGLFMNYLLPAGTKKYLQDVDINISIEKRTATVPGTGNQPLVMTMAEDISKAVVWLIDSPKSWPKYTYIKGSVTSWNELIKYGEEVTGEKFDVSYVPIETLQSNYEAAAASGNPLMKFYAEIGVLYATPGVLDLPNNEDPSLFEGIRFTQVKELIDNTYKK</sequence>
<dbReference type="PANTHER" id="PTHR47706">
    <property type="entry name" value="NMRA-LIKE FAMILY PROTEIN"/>
    <property type="match status" value="1"/>
</dbReference>
<evidence type="ECO:0000256" key="2">
    <source>
        <dbReference type="ARBA" id="ARBA00022857"/>
    </source>
</evidence>
<dbReference type="Pfam" id="PF05368">
    <property type="entry name" value="NmrA"/>
    <property type="match status" value="1"/>
</dbReference>
<dbReference type="Gene3D" id="3.90.25.10">
    <property type="entry name" value="UDP-galactose 4-epimerase, domain 1"/>
    <property type="match status" value="1"/>
</dbReference>
<dbReference type="GO" id="GO:0016491">
    <property type="term" value="F:oxidoreductase activity"/>
    <property type="evidence" value="ECO:0007669"/>
    <property type="project" value="UniProtKB-KW"/>
</dbReference>
<keyword evidence="2" id="KW-0521">NADP</keyword>
<dbReference type="SUPFAM" id="SSF51735">
    <property type="entry name" value="NAD(P)-binding Rossmann-fold domains"/>
    <property type="match status" value="1"/>
</dbReference>
<name>A0A8H7Q4E7_9FUNG</name>
<keyword evidence="3" id="KW-0560">Oxidoreductase</keyword>
<dbReference type="AlphaFoldDB" id="A0A8H7Q4E7"/>
<dbReference type="EMBL" id="JAEPRA010000005">
    <property type="protein sequence ID" value="KAG2185335.1"/>
    <property type="molecule type" value="Genomic_DNA"/>
</dbReference>
<dbReference type="InterPro" id="IPR051609">
    <property type="entry name" value="NmrA/Isoflavone_reductase-like"/>
</dbReference>
<dbReference type="Gene3D" id="3.40.50.720">
    <property type="entry name" value="NAD(P)-binding Rossmann-like Domain"/>
    <property type="match status" value="1"/>
</dbReference>